<dbReference type="AlphaFoldDB" id="A0A6N2RIK5"/>
<protein>
    <submittedName>
        <fullName evidence="1">Uncharacterized protein</fullName>
    </submittedName>
</protein>
<dbReference type="EMBL" id="CACRSS010000002">
    <property type="protein sequence ID" value="VYS80807.1"/>
    <property type="molecule type" value="Genomic_DNA"/>
</dbReference>
<evidence type="ECO:0000313" key="1">
    <source>
        <dbReference type="EMBL" id="VYS80807.1"/>
    </source>
</evidence>
<organism evidence="1">
    <name type="scientific">Akkermansia muciniphila</name>
    <dbReference type="NCBI Taxonomy" id="239935"/>
    <lineage>
        <taxon>Bacteria</taxon>
        <taxon>Pseudomonadati</taxon>
        <taxon>Verrucomicrobiota</taxon>
        <taxon>Verrucomicrobiia</taxon>
        <taxon>Verrucomicrobiales</taxon>
        <taxon>Akkermansiaceae</taxon>
        <taxon>Akkermansia</taxon>
    </lineage>
</organism>
<sequence length="239" mass="27340">MRRLGLLLFPVRERKKVFTAEKAMKLFKWFSLAGMAWGCGCGVLSGQDVVEPLMPNVDLEVQQFRKARAAILKYRVMLELCCEIISLERGTPSGDRSKSMFDLMPERFEAECPPDFRESYIDVLKMVDEYWKGDFSRKDISVVQNLMASLDEARERFDHQYDLGRSMNALIDWLDRGTMKREGESAPDLLKRLYQWKKDLESGKAVIPEDAGDPSGSSGQWRRGTGEEAVSQADHERDG</sequence>
<reference evidence="1" key="1">
    <citation type="submission" date="2019-11" db="EMBL/GenBank/DDBJ databases">
        <authorList>
            <person name="Feng L."/>
        </authorList>
    </citation>
    <scope>NUCLEOTIDE SEQUENCE</scope>
    <source>
        <strain evidence="1">AMuciniphilaLFYP55</strain>
    </source>
</reference>
<gene>
    <name evidence="1" type="ORF">AMLFYP55_01653</name>
</gene>
<accession>A0A6N2RIK5</accession>
<proteinExistence type="predicted"/>
<name>A0A6N2RIK5_9BACT</name>